<dbReference type="PANTHER" id="PTHR46743:SF2">
    <property type="entry name" value="TEICHOIC ACIDS EXPORT ATP-BINDING PROTEIN TAGH"/>
    <property type="match status" value="1"/>
</dbReference>
<proteinExistence type="predicted"/>
<dbReference type="AlphaFoldDB" id="A0A382PHS6"/>
<dbReference type="SUPFAM" id="SSF52540">
    <property type="entry name" value="P-loop containing nucleoside triphosphate hydrolases"/>
    <property type="match status" value="1"/>
</dbReference>
<dbReference type="Gene3D" id="3.40.50.300">
    <property type="entry name" value="P-loop containing nucleotide triphosphate hydrolases"/>
    <property type="match status" value="1"/>
</dbReference>
<sequence>MASLEPGLAIRASDLVKHYRVATHSQGLRQLIISGGRQRQTIVEAVDQVSFEIRRGEVVGLVGRNGSGKSTLLRLLAGVYRPTAGRVVVRGRTVALLELGAGFDHRLTGRENVYLNASGHGFTRREVDAVITDIIGMAGIGRFIEYPVETYSSGMRARLGFSVAAHLSPDVL</sequence>
<dbReference type="GO" id="GO:0005524">
    <property type="term" value="F:ATP binding"/>
    <property type="evidence" value="ECO:0007669"/>
    <property type="project" value="InterPro"/>
</dbReference>
<evidence type="ECO:0000313" key="2">
    <source>
        <dbReference type="EMBL" id="SVC72954.1"/>
    </source>
</evidence>
<feature type="non-terminal residue" evidence="2">
    <location>
        <position position="172"/>
    </location>
</feature>
<accession>A0A382PHS6</accession>
<reference evidence="2" key="1">
    <citation type="submission" date="2018-05" db="EMBL/GenBank/DDBJ databases">
        <authorList>
            <person name="Lanie J.A."/>
            <person name="Ng W.-L."/>
            <person name="Kazmierczak K.M."/>
            <person name="Andrzejewski T.M."/>
            <person name="Davidsen T.M."/>
            <person name="Wayne K.J."/>
            <person name="Tettelin H."/>
            <person name="Glass J.I."/>
            <person name="Rusch D."/>
            <person name="Podicherti R."/>
            <person name="Tsui H.-C.T."/>
            <person name="Winkler M.E."/>
        </authorList>
    </citation>
    <scope>NUCLEOTIDE SEQUENCE</scope>
</reference>
<organism evidence="2">
    <name type="scientific">marine metagenome</name>
    <dbReference type="NCBI Taxonomy" id="408172"/>
    <lineage>
        <taxon>unclassified sequences</taxon>
        <taxon>metagenomes</taxon>
        <taxon>ecological metagenomes</taxon>
    </lineage>
</organism>
<gene>
    <name evidence="2" type="ORF">METZ01_LOCUS325808</name>
</gene>
<feature type="non-terminal residue" evidence="2">
    <location>
        <position position="1"/>
    </location>
</feature>
<name>A0A382PHS6_9ZZZZ</name>
<dbReference type="EMBL" id="UINC01107519">
    <property type="protein sequence ID" value="SVC72954.1"/>
    <property type="molecule type" value="Genomic_DNA"/>
</dbReference>
<dbReference type="GO" id="GO:0016887">
    <property type="term" value="F:ATP hydrolysis activity"/>
    <property type="evidence" value="ECO:0007669"/>
    <property type="project" value="InterPro"/>
</dbReference>
<evidence type="ECO:0000259" key="1">
    <source>
        <dbReference type="Pfam" id="PF00005"/>
    </source>
</evidence>
<feature type="domain" description="ABC transporter" evidence="1">
    <location>
        <begin position="47"/>
        <end position="172"/>
    </location>
</feature>
<dbReference type="Pfam" id="PF00005">
    <property type="entry name" value="ABC_tran"/>
    <property type="match status" value="1"/>
</dbReference>
<dbReference type="InterPro" id="IPR003439">
    <property type="entry name" value="ABC_transporter-like_ATP-bd"/>
</dbReference>
<dbReference type="PANTHER" id="PTHR46743">
    <property type="entry name" value="TEICHOIC ACIDS EXPORT ATP-BINDING PROTEIN TAGH"/>
    <property type="match status" value="1"/>
</dbReference>
<dbReference type="InterPro" id="IPR027417">
    <property type="entry name" value="P-loop_NTPase"/>
</dbReference>
<protein>
    <recommendedName>
        <fullName evidence="1">ABC transporter domain-containing protein</fullName>
    </recommendedName>
</protein>
<dbReference type="InterPro" id="IPR050683">
    <property type="entry name" value="Bact_Polysacc_Export_ATP-bd"/>
</dbReference>